<evidence type="ECO:0000313" key="1">
    <source>
        <dbReference type="EMBL" id="MBP2333154.1"/>
    </source>
</evidence>
<evidence type="ECO:0000313" key="2">
    <source>
        <dbReference type="Proteomes" id="UP001519305"/>
    </source>
</evidence>
<keyword evidence="2" id="KW-1185">Reference proteome</keyword>
<sequence length="171" mass="19319">MTQDTIQQEIIATLQRLGLELRNPAAIRAGENRARSILTAEHYNGGPAFSHVLAYDAEMIEADDAYGEWVHEWARATGKEDRVTDVASHVDFDGGTSWLTYRLDGRDVRIEFTQEADWLDIEVFDRVLEDFGTIPGRTRLYIDNGQSGVYIWVPDDDVAEFTELIPDAEVA</sequence>
<protein>
    <submittedName>
        <fullName evidence="1">Uncharacterized protein</fullName>
    </submittedName>
</protein>
<organism evidence="1 2">
    <name type="scientific">Corynebacterium freneyi</name>
    <dbReference type="NCBI Taxonomy" id="134034"/>
    <lineage>
        <taxon>Bacteria</taxon>
        <taxon>Bacillati</taxon>
        <taxon>Actinomycetota</taxon>
        <taxon>Actinomycetes</taxon>
        <taxon>Mycobacteriales</taxon>
        <taxon>Corynebacteriaceae</taxon>
        <taxon>Corynebacterium</taxon>
    </lineage>
</organism>
<name>A0ABS4U9F6_9CORY</name>
<comment type="caution">
    <text evidence="1">The sequence shown here is derived from an EMBL/GenBank/DDBJ whole genome shotgun (WGS) entry which is preliminary data.</text>
</comment>
<dbReference type="RefSeq" id="WP_209653767.1">
    <property type="nucleotide sequence ID" value="NZ_CP047357.1"/>
</dbReference>
<reference evidence="1 2" key="1">
    <citation type="submission" date="2021-03" db="EMBL/GenBank/DDBJ databases">
        <title>Sequencing the genomes of 1000 actinobacteria strains.</title>
        <authorList>
            <person name="Klenk H.-P."/>
        </authorList>
    </citation>
    <scope>NUCLEOTIDE SEQUENCE [LARGE SCALE GENOMIC DNA]</scope>
    <source>
        <strain evidence="1 2">DSM 44506</strain>
    </source>
</reference>
<gene>
    <name evidence="1" type="ORF">JOF33_001853</name>
</gene>
<accession>A0ABS4U9F6</accession>
<dbReference type="EMBL" id="JAGINY010000001">
    <property type="protein sequence ID" value="MBP2333154.1"/>
    <property type="molecule type" value="Genomic_DNA"/>
</dbReference>
<dbReference type="Proteomes" id="UP001519305">
    <property type="component" value="Unassembled WGS sequence"/>
</dbReference>
<proteinExistence type="predicted"/>